<dbReference type="FunFam" id="3.40.640.10:FF:000004">
    <property type="entry name" value="Acetylornithine aminotransferase"/>
    <property type="match status" value="1"/>
</dbReference>
<gene>
    <name evidence="6" type="primary">lysJ</name>
    <name evidence="7" type="ORF">ACFSBX_05855</name>
</gene>
<dbReference type="Proteomes" id="UP001597085">
    <property type="component" value="Unassembled WGS sequence"/>
</dbReference>
<feature type="binding site" evidence="6">
    <location>
        <position position="263"/>
    </location>
    <ligand>
        <name>substrate</name>
    </ligand>
</feature>
<dbReference type="Gene3D" id="3.90.1150.10">
    <property type="entry name" value="Aspartate Aminotransferase, domain 1"/>
    <property type="match status" value="1"/>
</dbReference>
<comment type="function">
    <text evidence="6">Involved in both the arginine and lysine biosynthetic pathways.</text>
</comment>
<dbReference type="Pfam" id="PF00202">
    <property type="entry name" value="Aminotran_3"/>
    <property type="match status" value="1"/>
</dbReference>
<dbReference type="NCBIfam" id="TIGR00707">
    <property type="entry name" value="argD"/>
    <property type="match status" value="1"/>
</dbReference>
<dbReference type="InterPro" id="IPR050103">
    <property type="entry name" value="Class-III_PLP-dep_AT"/>
</dbReference>
<proteinExistence type="inferred from homology"/>
<dbReference type="NCBIfam" id="NF002325">
    <property type="entry name" value="PRK01278.1"/>
    <property type="match status" value="1"/>
</dbReference>
<keyword evidence="5 6" id="KW-0663">Pyridoxal phosphate</keyword>
<dbReference type="GO" id="GO:0019878">
    <property type="term" value="P:lysine biosynthetic process via aminoadipic acid"/>
    <property type="evidence" value="ECO:0007669"/>
    <property type="project" value="UniProtKB-UniRule"/>
</dbReference>
<evidence type="ECO:0000256" key="2">
    <source>
        <dbReference type="ARBA" id="ARBA00022576"/>
    </source>
</evidence>
<dbReference type="EC" id="2.6.1.118" evidence="6"/>
<dbReference type="InterPro" id="IPR049704">
    <property type="entry name" value="Aminotrans_3_PPA_site"/>
</dbReference>
<evidence type="ECO:0000256" key="4">
    <source>
        <dbReference type="ARBA" id="ARBA00022679"/>
    </source>
</evidence>
<feature type="binding site" evidence="6">
    <location>
        <begin position="96"/>
        <end position="97"/>
    </location>
    <ligand>
        <name>pyridoxal 5'-phosphate</name>
        <dbReference type="ChEBI" id="CHEBI:597326"/>
    </ligand>
</feature>
<evidence type="ECO:0000313" key="8">
    <source>
        <dbReference type="Proteomes" id="UP001597085"/>
    </source>
</evidence>
<dbReference type="EC" id="2.6.1.124" evidence="6"/>
<comment type="catalytic activity">
    <reaction evidence="6">
        <text>[amino-group carrier protein]-C-terminal-gamma-(L-ornithyl)-L-glutamate + 2-oxoglutarate = [amino-group carrier protein]-C-terminal-gamma-(L-glutamyl-5-semialdehyde)-L-glutamate + L-glutamate</text>
        <dbReference type="Rhea" id="RHEA:52672"/>
        <dbReference type="Rhea" id="RHEA-COMP:13327"/>
        <dbReference type="Rhea" id="RHEA-COMP:13328"/>
        <dbReference type="ChEBI" id="CHEBI:16810"/>
        <dbReference type="ChEBI" id="CHEBI:29985"/>
        <dbReference type="ChEBI" id="CHEBI:136761"/>
        <dbReference type="ChEBI" id="CHEBI:136763"/>
        <dbReference type="EC" id="2.6.1.124"/>
    </reaction>
</comment>
<reference evidence="7 8" key="1">
    <citation type="journal article" date="2019" name="Int. J. Syst. Evol. Microbiol.">
        <title>The Global Catalogue of Microorganisms (GCM) 10K type strain sequencing project: providing services to taxonomists for standard genome sequencing and annotation.</title>
        <authorList>
            <consortium name="The Broad Institute Genomics Platform"/>
            <consortium name="The Broad Institute Genome Sequencing Center for Infectious Disease"/>
            <person name="Wu L."/>
            <person name="Ma J."/>
        </authorList>
    </citation>
    <scope>NUCLEOTIDE SEQUENCE [LARGE SCALE GENOMIC DNA]</scope>
    <source>
        <strain evidence="7 8">CGMCC 1.12121</strain>
    </source>
</reference>
<evidence type="ECO:0000256" key="6">
    <source>
        <dbReference type="HAMAP-Rule" id="MF_02084"/>
    </source>
</evidence>
<dbReference type="HAMAP" id="MF_02084">
    <property type="entry name" value="LysJ_aminotrans_3"/>
    <property type="match status" value="1"/>
</dbReference>
<protein>
    <recommendedName>
        <fullName evidence="6">Putative [LysW]-aminoadipate semialdehyde/glutamate semialdehyde transaminase</fullName>
        <ecNumber evidence="6">2.6.1.118</ecNumber>
        <ecNumber evidence="6">2.6.1.124</ecNumber>
    </recommendedName>
</protein>
<comment type="catalytic activity">
    <reaction evidence="6">
        <text>[amino-group carrier protein]-C-terminal-gamma-(L-lysyl)-L-glutamate + 2-oxoglutarate = [amino-group carrier protein]-C-terminal-N-(1-carboxy-5-oxopentan-1-yl)-L-glutamine + L-glutamate</text>
        <dbReference type="Rhea" id="RHEA:41952"/>
        <dbReference type="Rhea" id="RHEA-COMP:9714"/>
        <dbReference type="Rhea" id="RHEA-COMP:9715"/>
        <dbReference type="ChEBI" id="CHEBI:16810"/>
        <dbReference type="ChEBI" id="CHEBI:29985"/>
        <dbReference type="ChEBI" id="CHEBI:78501"/>
        <dbReference type="ChEBI" id="CHEBI:78526"/>
        <dbReference type="EC" id="2.6.1.118"/>
    </reaction>
</comment>
<name>A0ABD6CMW2_9EURY</name>
<evidence type="ECO:0000256" key="5">
    <source>
        <dbReference type="ARBA" id="ARBA00022898"/>
    </source>
</evidence>
<feature type="binding site" evidence="6">
    <location>
        <begin position="208"/>
        <end position="211"/>
    </location>
    <ligand>
        <name>pyridoxal 5'-phosphate</name>
        <dbReference type="ChEBI" id="CHEBI:597326"/>
    </ligand>
</feature>
<dbReference type="InterPro" id="IPR015424">
    <property type="entry name" value="PyrdxlP-dep_Trfase"/>
</dbReference>
<comment type="pathway">
    <text evidence="6">Amino-acid biosynthesis; L-arginine biosynthesis.</text>
</comment>
<dbReference type="PANTHER" id="PTHR11986">
    <property type="entry name" value="AMINOTRANSFERASE CLASS III"/>
    <property type="match status" value="1"/>
</dbReference>
<dbReference type="PROSITE" id="PS00600">
    <property type="entry name" value="AA_TRANSFER_CLASS_3"/>
    <property type="match status" value="1"/>
</dbReference>
<comment type="subcellular location">
    <subcellularLocation>
        <location evidence="6">Cytoplasm</location>
    </subcellularLocation>
</comment>
<dbReference type="AlphaFoldDB" id="A0ABD6CMW2"/>
<feature type="modified residue" description="N6-(pyridoxal phosphate)lysine" evidence="6">
    <location>
        <position position="237"/>
    </location>
</feature>
<feature type="binding site" evidence="6">
    <location>
        <position position="264"/>
    </location>
    <ligand>
        <name>pyridoxal 5'-phosphate</name>
        <dbReference type="ChEBI" id="CHEBI:597326"/>
    </ligand>
</feature>
<dbReference type="InterPro" id="IPR005814">
    <property type="entry name" value="Aminotrans_3"/>
</dbReference>
<feature type="binding site" evidence="6">
    <location>
        <position position="126"/>
    </location>
    <ligand>
        <name>substrate</name>
    </ligand>
</feature>
<keyword evidence="6" id="KW-0055">Arginine biosynthesis</keyword>
<dbReference type="InterPro" id="IPR037537">
    <property type="entry name" value="LysJ"/>
</dbReference>
<dbReference type="GO" id="GO:0008483">
    <property type="term" value="F:transaminase activity"/>
    <property type="evidence" value="ECO:0007669"/>
    <property type="project" value="UniProtKB-UniRule"/>
</dbReference>
<keyword evidence="1 6" id="KW-0963">Cytoplasm</keyword>
<dbReference type="EMBL" id="JBHUDK010000005">
    <property type="protein sequence ID" value="MFD1598477.1"/>
    <property type="molecule type" value="Genomic_DNA"/>
</dbReference>
<dbReference type="InterPro" id="IPR004636">
    <property type="entry name" value="AcOrn/SuccOrn_fam"/>
</dbReference>
<keyword evidence="8" id="KW-1185">Reference proteome</keyword>
<keyword evidence="6" id="KW-0457">Lysine biosynthesis</keyword>
<dbReference type="PANTHER" id="PTHR11986:SF79">
    <property type="entry name" value="ACETYLORNITHINE AMINOTRANSFERASE, MITOCHONDRIAL"/>
    <property type="match status" value="1"/>
</dbReference>
<keyword evidence="4 6" id="KW-0808">Transferase</keyword>
<sequence length="379" mass="40053">MSGGFVFSEKPIQIESGEGAYLYGEDGTEYLDFGASYAVASLGHSHPAVTEAVQEQAEKLTYVQASYPVDVRTELYGKLATLAPGDVDNVWLCNSGTEANEAAMKFARSATGRSKIVATKRGFHGRTLGSLAMTWKDKYKEPFEPLAGGVEFVPYGDGEALAEAVDEETAALFLEPIQGEGGIHPASAEYLRHAREVTEDAGAALVFDEIQTGVGRTGDLWACEGVGVEPDILTSAKGIANGLPLGATLVADWIAENPGDHGSTFSGGPVVCAAANATLDTVVEEDVPGHAAQIGEYLRSELEAATDEHDLPVREVRGVGLMIGIQVKRGANRVLKNLALSEQVLALPAGRTVVRLLPPLVIDESHADQFVDSFVEVLG</sequence>
<keyword evidence="3 6" id="KW-0028">Amino-acid biosynthesis</keyword>
<dbReference type="Gene3D" id="3.40.640.10">
    <property type="entry name" value="Type I PLP-dependent aspartate aminotransferase-like (Major domain)"/>
    <property type="match status" value="1"/>
</dbReference>
<comment type="cofactor">
    <cofactor evidence="6">
        <name>pyridoxal 5'-phosphate</name>
        <dbReference type="ChEBI" id="CHEBI:597326"/>
    </cofactor>
    <text evidence="6">Binds 1 pyridoxal phosphate per subunit.</text>
</comment>
<dbReference type="PIRSF" id="PIRSF000521">
    <property type="entry name" value="Transaminase_4ab_Lys_Orn"/>
    <property type="match status" value="1"/>
</dbReference>
<keyword evidence="2 6" id="KW-0032">Aminotransferase</keyword>
<comment type="caution">
    <text evidence="7">The sequence shown here is derived from an EMBL/GenBank/DDBJ whole genome shotgun (WGS) entry which is preliminary data.</text>
</comment>
<dbReference type="GO" id="GO:0042450">
    <property type="term" value="P:L-arginine biosynthetic process via ornithine"/>
    <property type="evidence" value="ECO:0007669"/>
    <property type="project" value="UniProtKB-UniRule"/>
</dbReference>
<dbReference type="SUPFAM" id="SSF53383">
    <property type="entry name" value="PLP-dependent transferases"/>
    <property type="match status" value="1"/>
</dbReference>
<dbReference type="CDD" id="cd00610">
    <property type="entry name" value="OAT_like"/>
    <property type="match status" value="1"/>
</dbReference>
<organism evidence="7 8">
    <name type="scientific">Halobellus rarus</name>
    <dbReference type="NCBI Taxonomy" id="1126237"/>
    <lineage>
        <taxon>Archaea</taxon>
        <taxon>Methanobacteriati</taxon>
        <taxon>Methanobacteriota</taxon>
        <taxon>Stenosarchaea group</taxon>
        <taxon>Halobacteria</taxon>
        <taxon>Halobacteriales</taxon>
        <taxon>Haloferacaceae</taxon>
        <taxon>Halobellus</taxon>
    </lineage>
</organism>
<comment type="similarity">
    <text evidence="6">Belongs to the class-III pyridoxal-phosphate-dependent aminotransferase family. LysJ subfamily.</text>
</comment>
<evidence type="ECO:0000256" key="3">
    <source>
        <dbReference type="ARBA" id="ARBA00022605"/>
    </source>
</evidence>
<dbReference type="InterPro" id="IPR015421">
    <property type="entry name" value="PyrdxlP-dep_Trfase_major"/>
</dbReference>
<comment type="pathway">
    <text evidence="6">Amino-acid biosynthesis; L-lysine biosynthesis via AAA pathway; L-lysine from L-alpha-aminoadipate (Thermus route): step 4/5.</text>
</comment>
<accession>A0ABD6CMW2</accession>
<evidence type="ECO:0000256" key="1">
    <source>
        <dbReference type="ARBA" id="ARBA00022490"/>
    </source>
</evidence>
<dbReference type="InterPro" id="IPR015422">
    <property type="entry name" value="PyrdxlP-dep_Trfase_small"/>
</dbReference>
<dbReference type="GO" id="GO:0005737">
    <property type="term" value="C:cytoplasm"/>
    <property type="evidence" value="ECO:0007669"/>
    <property type="project" value="UniProtKB-SubCell"/>
</dbReference>
<feature type="binding site" evidence="6">
    <location>
        <position position="123"/>
    </location>
    <ligand>
        <name>pyridoxal 5'-phosphate</name>
        <dbReference type="ChEBI" id="CHEBI:597326"/>
    </ligand>
</feature>
<evidence type="ECO:0000313" key="7">
    <source>
        <dbReference type="EMBL" id="MFD1598477.1"/>
    </source>
</evidence>
<dbReference type="RefSeq" id="WP_256419715.1">
    <property type="nucleotide sequence ID" value="NZ_JANHDI010000001.1"/>
</dbReference>
<comment type="subunit">
    <text evidence="6">Homodimer.</text>
</comment>